<evidence type="ECO:0000313" key="3">
    <source>
        <dbReference type="EMBL" id="OAG23451.1"/>
    </source>
</evidence>
<dbReference type="InterPro" id="IPR013783">
    <property type="entry name" value="Ig-like_fold"/>
</dbReference>
<feature type="compositionally biased region" description="Pro residues" evidence="1">
    <location>
        <begin position="416"/>
        <end position="428"/>
    </location>
</feature>
<dbReference type="GeneID" id="29119737"/>
<feature type="signal peptide" evidence="2">
    <location>
        <begin position="1"/>
        <end position="19"/>
    </location>
</feature>
<evidence type="ECO:0000256" key="1">
    <source>
        <dbReference type="SAM" id="MobiDB-lite"/>
    </source>
</evidence>
<name>A0A177DW70_ALTAL</name>
<dbReference type="RefSeq" id="XP_018388872.1">
    <property type="nucleotide sequence ID" value="XM_018534143.1"/>
</dbReference>
<dbReference type="KEGG" id="aalt:CC77DRAFT_930096"/>
<organism evidence="3 4">
    <name type="scientific">Alternaria alternata</name>
    <name type="common">Alternaria rot fungus</name>
    <name type="synonym">Torula alternata</name>
    <dbReference type="NCBI Taxonomy" id="5599"/>
    <lineage>
        <taxon>Eukaryota</taxon>
        <taxon>Fungi</taxon>
        <taxon>Dikarya</taxon>
        <taxon>Ascomycota</taxon>
        <taxon>Pezizomycotina</taxon>
        <taxon>Dothideomycetes</taxon>
        <taxon>Pleosporomycetidae</taxon>
        <taxon>Pleosporales</taxon>
        <taxon>Pleosporineae</taxon>
        <taxon>Pleosporaceae</taxon>
        <taxon>Alternaria</taxon>
        <taxon>Alternaria sect. Alternaria</taxon>
        <taxon>Alternaria alternata complex</taxon>
    </lineage>
</organism>
<feature type="region of interest" description="Disordered" evidence="1">
    <location>
        <begin position="386"/>
        <end position="442"/>
    </location>
</feature>
<dbReference type="AlphaFoldDB" id="A0A177DW70"/>
<accession>A0A177DW70</accession>
<dbReference type="EMBL" id="KV441473">
    <property type="protein sequence ID" value="OAG23451.1"/>
    <property type="molecule type" value="Genomic_DNA"/>
</dbReference>
<dbReference type="OMA" id="IDVDPCT"/>
<dbReference type="Gene3D" id="2.60.40.10">
    <property type="entry name" value="Immunoglobulins"/>
    <property type="match status" value="1"/>
</dbReference>
<dbReference type="VEuPathDB" id="FungiDB:CC77DRAFT_930096"/>
<evidence type="ECO:0008006" key="5">
    <source>
        <dbReference type="Google" id="ProtNLM"/>
    </source>
</evidence>
<protein>
    <recommendedName>
        <fullName evidence="5">Ig-like domain-containing protein</fullName>
    </recommendedName>
</protein>
<dbReference type="Proteomes" id="UP000077248">
    <property type="component" value="Unassembled WGS sequence"/>
</dbReference>
<evidence type="ECO:0000256" key="2">
    <source>
        <dbReference type="SAM" id="SignalP"/>
    </source>
</evidence>
<reference evidence="3 4" key="1">
    <citation type="submission" date="2016-05" db="EMBL/GenBank/DDBJ databases">
        <title>Comparative analysis of secretome profiles of manganese(II)-oxidizing ascomycete fungi.</title>
        <authorList>
            <consortium name="DOE Joint Genome Institute"/>
            <person name="Zeiner C.A."/>
            <person name="Purvine S.O."/>
            <person name="Zink E.M."/>
            <person name="Wu S."/>
            <person name="Pasa-Tolic L."/>
            <person name="Chaput D.L."/>
            <person name="Haridas S."/>
            <person name="Grigoriev I.V."/>
            <person name="Santelli C.M."/>
            <person name="Hansel C.M."/>
        </authorList>
    </citation>
    <scope>NUCLEOTIDE SEQUENCE [LARGE SCALE GENOMIC DNA]</scope>
    <source>
        <strain evidence="3 4">SRC1lrK2f</strain>
    </source>
</reference>
<evidence type="ECO:0000313" key="4">
    <source>
        <dbReference type="Proteomes" id="UP000077248"/>
    </source>
</evidence>
<feature type="compositionally biased region" description="Pro residues" evidence="1">
    <location>
        <begin position="393"/>
        <end position="403"/>
    </location>
</feature>
<keyword evidence="4" id="KW-1185">Reference proteome</keyword>
<feature type="chain" id="PRO_5008059849" description="Ig-like domain-containing protein" evidence="2">
    <location>
        <begin position="20"/>
        <end position="639"/>
    </location>
</feature>
<feature type="compositionally biased region" description="Low complexity" evidence="1">
    <location>
        <begin position="429"/>
        <end position="440"/>
    </location>
</feature>
<keyword evidence="2" id="KW-0732">Signal</keyword>
<sequence length="639" mass="67351">MSRVSKVASFLALASTSLAQLPSIQPFTVTGSLDGCASTGSEYNAGGSISVNNFAIEVPKNLIVQFPVVWAPFRELCDAGAFGFETTVVGNIVDGKVIAGQISVAQRFGLEGSQGYISKINDDGTLQIASGPTVRINDPDGLFGPQYDSQKYWIADTANPSVSSFSGFPMCIPYSGNTAKCSSSNRPSGQTFIPQDPLAMVPLKVGDFIEYSGLKNGGGEILASSIVCISLHITTQAGANVPNYIRVEDFLVGVPDNSANVEFADIRAIGFLSSCAGATVTISAIDVDPCTGKETYRPIGTTQPKQETRCKWEARIAPQAQAPFTREYRITTNSPVQTTKDGIKAGQFIAAVSEWIFPEVDVPGTNPPPYPFNDIRGLVQGDFLDGKQYGPLSPFPGPTPPAPSKTCSPADIPDPNATPTPTPTPSPSSSPETPSEPSTPQTAPIASIATFASALRVGTDVTLLGSNTASGLKDTDLNFAWTKTTPSSPAISITNANSPSATFLAPKVTTETSFTFELTITSKTDTTKSSKATVTVKINPTLADTVTMDTYTWESRQSGSITASCTSNVKNGDNKSMTLLLNGTTRRTMVAVSGQPGKWTYSARDTARPTNVKCVSDLKGESALRAGTATTRKRRAFIA</sequence>
<proteinExistence type="predicted"/>
<gene>
    <name evidence="3" type="ORF">CC77DRAFT_930096</name>
</gene>
<dbReference type="Pfam" id="PF22352">
    <property type="entry name" value="K319L-like_PKD"/>
    <property type="match status" value="1"/>
</dbReference>